<dbReference type="Gene3D" id="3.40.250.10">
    <property type="entry name" value="Rhodanese-like domain"/>
    <property type="match status" value="2"/>
</dbReference>
<dbReference type="EMBL" id="CP000477">
    <property type="protein sequence ID" value="ABK15052.1"/>
    <property type="molecule type" value="Genomic_DNA"/>
</dbReference>
<evidence type="ECO:0000313" key="4">
    <source>
        <dbReference type="EMBL" id="ABK15052.1"/>
    </source>
</evidence>
<dbReference type="KEGG" id="mtp:Mthe_1274"/>
<dbReference type="STRING" id="349307.Mthe_1274"/>
<dbReference type="Proteomes" id="UP000000674">
    <property type="component" value="Chromosome"/>
</dbReference>
<sequence>MTRKFIIAVGMLLIIFAMCMQWALAECPMCKPDYEEYPHEGFLRSLGPEEEKTSAPVISAKTERLKNPLFNKSLQTSATETNNDKASTQTTESAPVRSSSMLIPVTEVARSDLVLDVSNGASEYIDGAVHINYMEFYNENKELKSVDEIAALLGNAGISPSDRVVLTGTDYNCPTCLGGPFGATFVYWLMLYIGHDESKLKLLDGDTEDWKAAGLPVQSTPYVRPATTYTVQRIRSELLATNDYVKNADVQIVDSRTFDAFGQGSIPGALNIPYDKVTENGRLKDEAELESVFAGLTKDKPVVVYANTEFKASMVWFALRMMGYDARIYTWNDWLKNLPAVRMRLNSTLTRAEPNPASPGPVKIYAVFELPEEGAENISETADENLTTLSVMGCATCEPITVWSGSLTKSKNPGLSLGKTTQYFTCTARVMDAQGGEVASVPMERVSDDEYVGTWDATNASPGRYSVSFVVTVYSLSKEFEDALTVVIQ</sequence>
<dbReference type="PANTHER" id="PTHR43855:SF1">
    <property type="entry name" value="THIOSULFATE SULFURTRANSFERASE"/>
    <property type="match status" value="1"/>
</dbReference>
<protein>
    <submittedName>
        <fullName evidence="4">Rhodanese domain protein</fullName>
    </submittedName>
</protein>
<dbReference type="InterPro" id="IPR036873">
    <property type="entry name" value="Rhodanese-like_dom_sf"/>
</dbReference>
<evidence type="ECO:0000259" key="3">
    <source>
        <dbReference type="PROSITE" id="PS50206"/>
    </source>
</evidence>
<dbReference type="PROSITE" id="PS50206">
    <property type="entry name" value="RHODANESE_3"/>
    <property type="match status" value="2"/>
</dbReference>
<evidence type="ECO:0000256" key="1">
    <source>
        <dbReference type="ARBA" id="ARBA00022737"/>
    </source>
</evidence>
<proteinExistence type="predicted"/>
<dbReference type="SMART" id="SM00450">
    <property type="entry name" value="RHOD"/>
    <property type="match status" value="2"/>
</dbReference>
<name>A0B8M8_METTP</name>
<evidence type="ECO:0000256" key="2">
    <source>
        <dbReference type="SAM" id="MobiDB-lite"/>
    </source>
</evidence>
<dbReference type="SUPFAM" id="SSF52821">
    <property type="entry name" value="Rhodanese/Cell cycle control phosphatase"/>
    <property type="match status" value="2"/>
</dbReference>
<dbReference type="InterPro" id="IPR051126">
    <property type="entry name" value="Thiosulfate_sulfurtransferase"/>
</dbReference>
<feature type="domain" description="Rhodanese" evidence="3">
    <location>
        <begin position="246"/>
        <end position="342"/>
    </location>
</feature>
<feature type="domain" description="Rhodanese" evidence="3">
    <location>
        <begin position="121"/>
        <end position="219"/>
    </location>
</feature>
<gene>
    <name evidence="4" type="ordered locus">Mthe_1274</name>
</gene>
<dbReference type="PANTHER" id="PTHR43855">
    <property type="entry name" value="THIOSULFATE SULFURTRANSFERASE"/>
    <property type="match status" value="1"/>
</dbReference>
<dbReference type="AlphaFoldDB" id="A0B8M8"/>
<feature type="region of interest" description="Disordered" evidence="2">
    <location>
        <begin position="71"/>
        <end position="97"/>
    </location>
</feature>
<evidence type="ECO:0000313" key="5">
    <source>
        <dbReference type="Proteomes" id="UP000000674"/>
    </source>
</evidence>
<accession>A0B8M8</accession>
<reference evidence="4 5" key="1">
    <citation type="submission" date="2006-10" db="EMBL/GenBank/DDBJ databases">
        <title>Complete sequence of Methanosaeta thermophila PT.</title>
        <authorList>
            <consortium name="US DOE Joint Genome Institute"/>
            <person name="Copeland A."/>
            <person name="Lucas S."/>
            <person name="Lapidus A."/>
            <person name="Barry K."/>
            <person name="Detter J.C."/>
            <person name="Glavina del Rio T."/>
            <person name="Hammon N."/>
            <person name="Israni S."/>
            <person name="Pitluck S."/>
            <person name="Chain P."/>
            <person name="Malfatti S."/>
            <person name="Shin M."/>
            <person name="Vergez L."/>
            <person name="Schmutz J."/>
            <person name="Larimer F."/>
            <person name="Land M."/>
            <person name="Hauser L."/>
            <person name="Kyrpides N."/>
            <person name="Kim E."/>
            <person name="Smith K.S."/>
            <person name="Ingram-Smith C."/>
            <person name="Richardson P."/>
        </authorList>
    </citation>
    <scope>NUCLEOTIDE SEQUENCE [LARGE SCALE GENOMIC DNA]</scope>
    <source>
        <strain evidence="5">DSM 6194 / JCM 14653 / NBRC 101360 / PT</strain>
    </source>
</reference>
<dbReference type="InterPro" id="IPR001763">
    <property type="entry name" value="Rhodanese-like_dom"/>
</dbReference>
<keyword evidence="1" id="KW-0677">Repeat</keyword>
<dbReference type="HOGENOM" id="CLU_043633_0_0_2"/>
<keyword evidence="5" id="KW-1185">Reference proteome</keyword>
<dbReference type="Pfam" id="PF00581">
    <property type="entry name" value="Rhodanese"/>
    <property type="match status" value="1"/>
</dbReference>
<organism evidence="4 5">
    <name type="scientific">Methanothrix thermoacetophila (strain DSM 6194 / JCM 14653 / NBRC 101360 / PT)</name>
    <name type="common">Methanosaeta thermophila</name>
    <dbReference type="NCBI Taxonomy" id="349307"/>
    <lineage>
        <taxon>Archaea</taxon>
        <taxon>Methanobacteriati</taxon>
        <taxon>Methanobacteriota</taxon>
        <taxon>Stenosarchaea group</taxon>
        <taxon>Methanomicrobia</taxon>
        <taxon>Methanotrichales</taxon>
        <taxon>Methanotrichaceae</taxon>
        <taxon>Methanothrix</taxon>
    </lineage>
</organism>